<keyword evidence="5" id="KW-0106">Calcium</keyword>
<dbReference type="AlphaFoldDB" id="A0A2M8PF17"/>
<evidence type="ECO:0000256" key="1">
    <source>
        <dbReference type="ARBA" id="ARBA00006586"/>
    </source>
</evidence>
<evidence type="ECO:0000256" key="2">
    <source>
        <dbReference type="ARBA" id="ARBA00022801"/>
    </source>
</evidence>
<organism evidence="6 7">
    <name type="scientific">Candidatus Thermofonsia Clade 1 bacterium</name>
    <dbReference type="NCBI Taxonomy" id="2364210"/>
    <lineage>
        <taxon>Bacteria</taxon>
        <taxon>Bacillati</taxon>
        <taxon>Chloroflexota</taxon>
        <taxon>Candidatus Thermofontia</taxon>
        <taxon>Candidatus Thermofonsia Clade 1</taxon>
    </lineage>
</organism>
<keyword evidence="3" id="KW-0865">Zymogen</keyword>
<dbReference type="Proteomes" id="UP000229681">
    <property type="component" value="Unassembled WGS sequence"/>
</dbReference>
<dbReference type="Pfam" id="PF01804">
    <property type="entry name" value="Penicil_amidase"/>
    <property type="match status" value="1"/>
</dbReference>
<dbReference type="PIRSF" id="PIRSF001227">
    <property type="entry name" value="Pen_acylase"/>
    <property type="match status" value="1"/>
</dbReference>
<dbReference type="GO" id="GO:0016811">
    <property type="term" value="F:hydrolase activity, acting on carbon-nitrogen (but not peptide) bonds, in linear amides"/>
    <property type="evidence" value="ECO:0007669"/>
    <property type="project" value="InterPro"/>
</dbReference>
<dbReference type="Gene3D" id="1.10.1400.10">
    <property type="match status" value="1"/>
</dbReference>
<reference evidence="6 7" key="1">
    <citation type="submission" date="2017-11" db="EMBL/GenBank/DDBJ databases">
        <title>Evolution of Phototrophy in the Chloroflexi Phylum Driven by Horizontal Gene Transfer.</title>
        <authorList>
            <person name="Ward L.M."/>
            <person name="Hemp J."/>
            <person name="Shih P.M."/>
            <person name="Mcglynn S.E."/>
            <person name="Fischer W."/>
        </authorList>
    </citation>
    <scope>NUCLEOTIDE SEQUENCE [LARGE SCALE GENOMIC DNA]</scope>
    <source>
        <strain evidence="6">JP3_13</strain>
    </source>
</reference>
<keyword evidence="2" id="KW-0378">Hydrolase</keyword>
<dbReference type="CDD" id="cd03747">
    <property type="entry name" value="Ntn_PGA_like"/>
    <property type="match status" value="1"/>
</dbReference>
<feature type="binding site" evidence="5">
    <location>
        <position position="364"/>
    </location>
    <ligand>
        <name>Ca(2+)</name>
        <dbReference type="ChEBI" id="CHEBI:29108"/>
    </ligand>
</feature>
<dbReference type="Gene3D" id="3.60.20.10">
    <property type="entry name" value="Glutamine Phosphoribosylpyrophosphate, subunit 1, domain 1"/>
    <property type="match status" value="1"/>
</dbReference>
<evidence type="ECO:0000313" key="7">
    <source>
        <dbReference type="Proteomes" id="UP000229681"/>
    </source>
</evidence>
<gene>
    <name evidence="6" type="ORF">CUN49_06985</name>
</gene>
<dbReference type="InterPro" id="IPR029055">
    <property type="entry name" value="Ntn_hydrolases_N"/>
</dbReference>
<dbReference type="EMBL" id="PGTM01000077">
    <property type="protein sequence ID" value="PJF36138.1"/>
    <property type="molecule type" value="Genomic_DNA"/>
</dbReference>
<evidence type="ECO:0000256" key="3">
    <source>
        <dbReference type="ARBA" id="ARBA00023145"/>
    </source>
</evidence>
<feature type="binding site" evidence="5">
    <location>
        <position position="199"/>
    </location>
    <ligand>
        <name>Ca(2+)</name>
        <dbReference type="ChEBI" id="CHEBI:29108"/>
    </ligand>
</feature>
<dbReference type="InterPro" id="IPR043146">
    <property type="entry name" value="Penicillin_amidase_N_B-knob"/>
</dbReference>
<dbReference type="InterPro" id="IPR043147">
    <property type="entry name" value="Penicillin_amidase_A-knob"/>
</dbReference>
<feature type="active site" description="Nucleophile" evidence="4">
    <location>
        <position position="283"/>
    </location>
</feature>
<comment type="similarity">
    <text evidence="1">Belongs to the peptidase S45 family.</text>
</comment>
<dbReference type="PANTHER" id="PTHR34218">
    <property type="entry name" value="PEPTIDASE S45 PENICILLIN AMIDASE"/>
    <property type="match status" value="1"/>
</dbReference>
<dbReference type="GO" id="GO:0046872">
    <property type="term" value="F:metal ion binding"/>
    <property type="evidence" value="ECO:0007669"/>
    <property type="project" value="UniProtKB-KW"/>
</dbReference>
<comment type="cofactor">
    <cofactor evidence="5">
        <name>Ca(2+)</name>
        <dbReference type="ChEBI" id="CHEBI:29108"/>
    </cofactor>
    <text evidence="5">Binds 1 Ca(2+) ion per dimer.</text>
</comment>
<proteinExistence type="inferred from homology"/>
<dbReference type="SUPFAM" id="SSF56235">
    <property type="entry name" value="N-terminal nucleophile aminohydrolases (Ntn hydrolases)"/>
    <property type="match status" value="1"/>
</dbReference>
<dbReference type="InterPro" id="IPR014395">
    <property type="entry name" value="Pen/GL7ACA/AHL_acylase"/>
</dbReference>
<evidence type="ECO:0000256" key="4">
    <source>
        <dbReference type="PIRSR" id="PIRSR001227-1"/>
    </source>
</evidence>
<dbReference type="InterPro" id="IPR023343">
    <property type="entry name" value="Penicillin_amidase_dom1"/>
</dbReference>
<evidence type="ECO:0000313" key="6">
    <source>
        <dbReference type="EMBL" id="PJF36138.1"/>
    </source>
</evidence>
<feature type="binding site" evidence="5">
    <location>
        <position position="361"/>
    </location>
    <ligand>
        <name>Ca(2+)</name>
        <dbReference type="ChEBI" id="CHEBI:29108"/>
    </ligand>
</feature>
<accession>A0A2M8PF17</accession>
<protein>
    <submittedName>
        <fullName evidence="6">Penicillin acylase family protein</fullName>
    </submittedName>
</protein>
<name>A0A2M8PF17_9CHLR</name>
<dbReference type="PANTHER" id="PTHR34218:SF4">
    <property type="entry name" value="ACYL-HOMOSERINE LACTONE ACYLASE QUIP"/>
    <property type="match status" value="1"/>
</dbReference>
<dbReference type="InterPro" id="IPR002692">
    <property type="entry name" value="S45"/>
</dbReference>
<keyword evidence="5" id="KW-0479">Metal-binding</keyword>
<dbReference type="Gene3D" id="1.10.439.10">
    <property type="entry name" value="Penicillin Amidohydrolase, domain 1"/>
    <property type="match status" value="1"/>
</dbReference>
<dbReference type="Gene3D" id="2.30.120.10">
    <property type="match status" value="1"/>
</dbReference>
<sequence>MRRFRRILLVLVLIAVLVLGAAGGLVAYTLQRPLPQLSGTLKLNGLSAPVTIYRDAQGTAHIYARTSRDLFFAQGVVHAQERWWQMEFQRHVGQGRIGELTGRVESVLRSDMFIRTVGWKQAAENDLRAISTESRSVLEAYASGVNAYIGGRSPSDLALEYTLLGLTGVNIAIAPWEPLHSVVWGKVLAWQLSGNFNFELNYLNVAQRLGEAKAAEFLRAWLPEFPYASRQSIIQESDLPILPAVPRSSTQQIAPQRLGILQRVIANGLDAAQIERAFSGAASNSWVVNGTRTASGKPLMANDPHLGPQMPSLFYSIGLHCAPVSAECPYDVVGFSLPGTPGVLIGHNGRIAWALTTPYTDTQDLYAIQLDPSNPDQYIVDGETLRMGVSNEEIRFGDDPSSFFMRVRQTIFGPIITDLPAYAEYGAEKPLALRWAGNDPENPYDLIGALLAVNRAQNWEDFRAALVGWQVPSQNFLYADVDGNIGYILPGRVPIRAADHNGLTPVDGSTRRYLWQGYLPYEHMPRLFNPERGYIVAANQRIAPNAYAAQLQERFGTDLNYFANFNADYGYRSQRIHDLLLARTDHSIQTFVEIQKDTYNSFAEALMPIALNLDHGTAIPSAALDWLRTWDFYMRPESGQAAWFAAFEFEVADRLWKDEIGGTPITDGRFMWSTTLLLEQPDAIWWDNIETPEVRESRDDILRAALAAAYQTVAARLGQDFTKWRWDALHKIDFVSNPLGQSGISLIEDYVNISAVPVGGGAATINRASSYGDDPFSVTEISTIRVIFDFADLERSIGIHSTGQSGHPASPHYRDLVMPWRRFEAYPLRLDRGAIEAAAVHRLTLRSD</sequence>
<comment type="caution">
    <text evidence="6">The sequence shown here is derived from an EMBL/GenBank/DDBJ whole genome shotgun (WGS) entry which is preliminary data.</text>
</comment>
<evidence type="ECO:0000256" key="5">
    <source>
        <dbReference type="PIRSR" id="PIRSR001227-2"/>
    </source>
</evidence>
<dbReference type="GO" id="GO:0017000">
    <property type="term" value="P:antibiotic biosynthetic process"/>
    <property type="evidence" value="ECO:0007669"/>
    <property type="project" value="InterPro"/>
</dbReference>